<dbReference type="EC" id="5.3.1.28" evidence="9"/>
<evidence type="ECO:0000256" key="6">
    <source>
        <dbReference type="ARBA" id="ARBA00022833"/>
    </source>
</evidence>
<keyword evidence="7 9" id="KW-0413">Isomerase</keyword>
<evidence type="ECO:0000256" key="7">
    <source>
        <dbReference type="ARBA" id="ARBA00023235"/>
    </source>
</evidence>
<dbReference type="GO" id="GO:0097367">
    <property type="term" value="F:carbohydrate derivative binding"/>
    <property type="evidence" value="ECO:0007669"/>
    <property type="project" value="InterPro"/>
</dbReference>
<feature type="binding site" evidence="9">
    <location>
        <position position="173"/>
    </location>
    <ligand>
        <name>substrate</name>
    </ligand>
</feature>
<name>A0A212KYC0_9BACT</name>
<dbReference type="HAMAP" id="MF_00067">
    <property type="entry name" value="GmhA"/>
    <property type="match status" value="1"/>
</dbReference>
<dbReference type="PANTHER" id="PTHR30390:SF6">
    <property type="entry name" value="DNAA INITIATOR-ASSOCIATING PROTEIN DIAA"/>
    <property type="match status" value="1"/>
</dbReference>
<feature type="binding site" evidence="9">
    <location>
        <begin position="121"/>
        <end position="123"/>
    </location>
    <ligand>
        <name>substrate</name>
    </ligand>
</feature>
<dbReference type="InterPro" id="IPR035461">
    <property type="entry name" value="GmhA/DiaA"/>
</dbReference>
<evidence type="ECO:0000256" key="9">
    <source>
        <dbReference type="HAMAP-Rule" id="MF_00067"/>
    </source>
</evidence>
<evidence type="ECO:0000256" key="8">
    <source>
        <dbReference type="ARBA" id="ARBA00023277"/>
    </source>
</evidence>
<comment type="catalytic activity">
    <reaction evidence="1 9">
        <text>2 D-sedoheptulose 7-phosphate = D-glycero-alpha-D-manno-heptose 7-phosphate + D-glycero-beta-D-manno-heptose 7-phosphate</text>
        <dbReference type="Rhea" id="RHEA:27489"/>
        <dbReference type="ChEBI" id="CHEBI:57483"/>
        <dbReference type="ChEBI" id="CHEBI:60203"/>
        <dbReference type="ChEBI" id="CHEBI:60204"/>
        <dbReference type="EC" id="5.3.1.28"/>
    </reaction>
</comment>
<dbReference type="InterPro" id="IPR001347">
    <property type="entry name" value="SIS_dom"/>
</dbReference>
<dbReference type="RefSeq" id="WP_179979236.1">
    <property type="nucleotide sequence ID" value="NZ_LT608333.1"/>
</dbReference>
<feature type="binding site" evidence="9">
    <location>
        <position position="62"/>
    </location>
    <ligand>
        <name>Zn(2+)</name>
        <dbReference type="ChEBI" id="CHEBI:29105"/>
    </ligand>
</feature>
<dbReference type="InterPro" id="IPR046348">
    <property type="entry name" value="SIS_dom_sf"/>
</dbReference>
<evidence type="ECO:0000256" key="2">
    <source>
        <dbReference type="ARBA" id="ARBA00004496"/>
    </source>
</evidence>
<keyword evidence="8 9" id="KW-0119">Carbohydrate metabolism</keyword>
<dbReference type="UniPathway" id="UPA00041">
    <property type="reaction ID" value="UER00436"/>
</dbReference>
<comment type="similarity">
    <text evidence="3 9">Belongs to the SIS family. GmhA subfamily.</text>
</comment>
<comment type="function">
    <text evidence="9">Catalyzes the isomerization of sedoheptulose 7-phosphate in D-glycero-D-manno-heptose 7-phosphate.</text>
</comment>
<keyword evidence="4 9" id="KW-0963">Cytoplasm</keyword>
<feature type="binding site" evidence="9">
    <location>
        <position position="66"/>
    </location>
    <ligand>
        <name>Zn(2+)</name>
        <dbReference type="ChEBI" id="CHEBI:29105"/>
    </ligand>
</feature>
<proteinExistence type="inferred from homology"/>
<dbReference type="AlphaFoldDB" id="A0A212KYC0"/>
<gene>
    <name evidence="9 11" type="primary">gmhA</name>
    <name evidence="11" type="ORF">KL86DES1_10319</name>
</gene>
<protein>
    <recommendedName>
        <fullName evidence="9">Phosphoheptose isomerase</fullName>
        <ecNumber evidence="9">5.3.1.28</ecNumber>
    </recommendedName>
    <alternativeName>
        <fullName evidence="9">Sedoheptulose 7-phosphate isomerase</fullName>
    </alternativeName>
</protein>
<dbReference type="GO" id="GO:2001061">
    <property type="term" value="P:D-glycero-D-manno-heptose 7-phosphate biosynthetic process"/>
    <property type="evidence" value="ECO:0007669"/>
    <property type="project" value="UniProtKB-UniPathway"/>
</dbReference>
<evidence type="ECO:0000256" key="4">
    <source>
        <dbReference type="ARBA" id="ARBA00022490"/>
    </source>
</evidence>
<evidence type="ECO:0000256" key="3">
    <source>
        <dbReference type="ARBA" id="ARBA00009894"/>
    </source>
</evidence>
<dbReference type="InterPro" id="IPR050099">
    <property type="entry name" value="SIS_GmhA/DiaA_subfam"/>
</dbReference>
<dbReference type="PANTHER" id="PTHR30390">
    <property type="entry name" value="SEDOHEPTULOSE 7-PHOSPHATE ISOMERASE / DNAA INITIATOR-ASSOCIATING FACTOR FOR REPLICATION INITIATION"/>
    <property type="match status" value="1"/>
</dbReference>
<dbReference type="CDD" id="cd05006">
    <property type="entry name" value="SIS_GmhA"/>
    <property type="match status" value="1"/>
</dbReference>
<sequence length="210" mass="22267">MNDNALDIIAAHARDGARLRESFFSDQAVNLRDTALQFAVCLAKGGKILLCGNGGSAADAQHLAAEFVNRFLIDRPALPAIALTTDTSALTAIGNDLDFRQVFSRQVEALGRKGDILVGISTSGNSPNVVAALEAARNAGMRTLGLTGRGGGKMAPLCHMLLDVPSSHTPLIQEIHITAGHLLCQLTDHYLFENVAALTPYLHADTVKED</sequence>
<feature type="domain" description="SIS" evidence="10">
    <location>
        <begin position="38"/>
        <end position="202"/>
    </location>
</feature>
<feature type="binding site" evidence="9">
    <location>
        <position position="181"/>
    </location>
    <ligand>
        <name>Zn(2+)</name>
        <dbReference type="ChEBI" id="CHEBI:29105"/>
    </ligand>
</feature>
<comment type="miscellaneous">
    <text evidence="9">The reaction produces a racemic mixture of D-glycero-alpha-D-manno-heptose 7-phosphate and D-glycero-beta-D-manno-heptose 7-phosphate.</text>
</comment>
<evidence type="ECO:0000313" key="11">
    <source>
        <dbReference type="EMBL" id="SCM70298.1"/>
    </source>
</evidence>
<feature type="binding site" evidence="9">
    <location>
        <position position="126"/>
    </location>
    <ligand>
        <name>substrate</name>
    </ligand>
</feature>
<dbReference type="Gene3D" id="3.40.50.10490">
    <property type="entry name" value="Glucose-6-phosphate isomerase like protein, domain 1"/>
    <property type="match status" value="1"/>
</dbReference>
<accession>A0A212KYC0</accession>
<comment type="subcellular location">
    <subcellularLocation>
        <location evidence="2 9">Cytoplasm</location>
    </subcellularLocation>
</comment>
<dbReference type="SUPFAM" id="SSF53697">
    <property type="entry name" value="SIS domain"/>
    <property type="match status" value="1"/>
</dbReference>
<dbReference type="Pfam" id="PF13580">
    <property type="entry name" value="SIS_2"/>
    <property type="match status" value="1"/>
</dbReference>
<dbReference type="GO" id="GO:0008270">
    <property type="term" value="F:zinc ion binding"/>
    <property type="evidence" value="ECO:0007669"/>
    <property type="project" value="UniProtKB-UniRule"/>
</dbReference>
<feature type="binding site" evidence="9">
    <location>
        <position position="173"/>
    </location>
    <ligand>
        <name>Zn(2+)</name>
        <dbReference type="ChEBI" id="CHEBI:29105"/>
    </ligand>
</feature>
<comment type="cofactor">
    <cofactor evidence="9">
        <name>Zn(2+)</name>
        <dbReference type="ChEBI" id="CHEBI:29105"/>
    </cofactor>
    <text evidence="9">Binds 1 zinc ion per subunit.</text>
</comment>
<evidence type="ECO:0000256" key="5">
    <source>
        <dbReference type="ARBA" id="ARBA00022723"/>
    </source>
</evidence>
<evidence type="ECO:0000256" key="1">
    <source>
        <dbReference type="ARBA" id="ARBA00000348"/>
    </source>
</evidence>
<keyword evidence="6 9" id="KW-0862">Zinc</keyword>
<feature type="binding site" evidence="9">
    <location>
        <begin position="95"/>
        <end position="96"/>
    </location>
    <ligand>
        <name>substrate</name>
    </ligand>
</feature>
<dbReference type="PROSITE" id="PS51464">
    <property type="entry name" value="SIS"/>
    <property type="match status" value="1"/>
</dbReference>
<dbReference type="EMBL" id="FMJC01000001">
    <property type="protein sequence ID" value="SCM70298.1"/>
    <property type="molecule type" value="Genomic_DNA"/>
</dbReference>
<evidence type="ECO:0000259" key="10">
    <source>
        <dbReference type="PROSITE" id="PS51464"/>
    </source>
</evidence>
<organism evidence="11">
    <name type="scientific">uncultured Desulfovibrio sp</name>
    <dbReference type="NCBI Taxonomy" id="167968"/>
    <lineage>
        <taxon>Bacteria</taxon>
        <taxon>Pseudomonadati</taxon>
        <taxon>Thermodesulfobacteriota</taxon>
        <taxon>Desulfovibrionia</taxon>
        <taxon>Desulfovibrionales</taxon>
        <taxon>Desulfovibrionaceae</taxon>
        <taxon>Desulfovibrio</taxon>
        <taxon>environmental samples</taxon>
    </lineage>
</organism>
<reference evidence="11" key="1">
    <citation type="submission" date="2016-08" db="EMBL/GenBank/DDBJ databases">
        <authorList>
            <person name="Seilhamer J.J."/>
        </authorList>
    </citation>
    <scope>NUCLEOTIDE SEQUENCE</scope>
    <source>
        <strain evidence="11">86-1</strain>
    </source>
</reference>
<dbReference type="GO" id="GO:0005737">
    <property type="term" value="C:cytoplasm"/>
    <property type="evidence" value="ECO:0007669"/>
    <property type="project" value="UniProtKB-SubCell"/>
</dbReference>
<feature type="binding site" evidence="9">
    <location>
        <begin position="53"/>
        <end position="55"/>
    </location>
    <ligand>
        <name>substrate</name>
    </ligand>
</feature>
<comment type="pathway">
    <text evidence="9">Carbohydrate biosynthesis; D-glycero-D-manno-heptose 7-phosphate biosynthesis; D-glycero-alpha-D-manno-heptose 7-phosphate and D-glycero-beta-D-manno-heptose 7-phosphate from sedoheptulose 7-phosphate: step 1/1.</text>
</comment>
<dbReference type="GO" id="GO:0005975">
    <property type="term" value="P:carbohydrate metabolic process"/>
    <property type="evidence" value="ECO:0007669"/>
    <property type="project" value="UniProtKB-UniRule"/>
</dbReference>
<dbReference type="InterPro" id="IPR004515">
    <property type="entry name" value="Phosphoheptose_Isoase"/>
</dbReference>
<feature type="binding site" evidence="9">
    <location>
        <position position="66"/>
    </location>
    <ligand>
        <name>substrate</name>
    </ligand>
</feature>
<keyword evidence="5 9" id="KW-0479">Metal-binding</keyword>
<dbReference type="GO" id="GO:0008968">
    <property type="term" value="F:D-sedoheptulose 7-phosphate isomerase activity"/>
    <property type="evidence" value="ECO:0007669"/>
    <property type="project" value="UniProtKB-UniRule"/>
</dbReference>